<dbReference type="OrthoDB" id="45650at2157"/>
<evidence type="ECO:0000313" key="4">
    <source>
        <dbReference type="Proteomes" id="UP000001686"/>
    </source>
</evidence>
<dbReference type="FunCoup" id="B1L752">
    <property type="interactions" value="6"/>
</dbReference>
<dbReference type="Proteomes" id="UP000001686">
    <property type="component" value="Chromosome"/>
</dbReference>
<evidence type="ECO:0000313" key="3">
    <source>
        <dbReference type="EMBL" id="ACB08281.1"/>
    </source>
</evidence>
<dbReference type="InterPro" id="IPR036868">
    <property type="entry name" value="TusA-like_sf"/>
</dbReference>
<accession>B1L752</accession>
<evidence type="ECO:0000256" key="1">
    <source>
        <dbReference type="ARBA" id="ARBA00008984"/>
    </source>
</evidence>
<dbReference type="SUPFAM" id="SSF64307">
    <property type="entry name" value="SirA-like"/>
    <property type="match status" value="1"/>
</dbReference>
<dbReference type="RefSeq" id="WP_012310178.1">
    <property type="nucleotide sequence ID" value="NC_010482.1"/>
</dbReference>
<proteinExistence type="inferred from homology"/>
<dbReference type="InterPro" id="IPR001455">
    <property type="entry name" value="TusA-like"/>
</dbReference>
<dbReference type="AlphaFoldDB" id="B1L752"/>
<dbReference type="PANTHER" id="PTHR33279">
    <property type="entry name" value="SULFUR CARRIER PROTEIN YEDF-RELATED"/>
    <property type="match status" value="1"/>
</dbReference>
<feature type="domain" description="UPF0033" evidence="2">
    <location>
        <begin position="7"/>
        <end position="74"/>
    </location>
</feature>
<dbReference type="EnsemblBacteria" id="ACB08281">
    <property type="protein sequence ID" value="ACB08281"/>
    <property type="gene ID" value="Kcr_1535"/>
</dbReference>
<protein>
    <submittedName>
        <fullName evidence="3">SirA family protein</fullName>
    </submittedName>
</protein>
<sequence>MEKPSVTVDARGLTCPGPLTNLIKAYRKANVGDIIEILATDPGFKPDLEAWARRTENEIISVSEEGGVIRALIRVKKK</sequence>
<dbReference type="eggNOG" id="arCOG02062">
    <property type="taxonomic scope" value="Archaea"/>
</dbReference>
<dbReference type="KEGG" id="kcr:Kcr_1535"/>
<dbReference type="Gene3D" id="3.30.110.40">
    <property type="entry name" value="TusA-like domain"/>
    <property type="match status" value="1"/>
</dbReference>
<dbReference type="EMBL" id="CP000968">
    <property type="protein sequence ID" value="ACB08281.1"/>
    <property type="molecule type" value="Genomic_DNA"/>
</dbReference>
<name>B1L752_KORCO</name>
<dbReference type="STRING" id="374847.Kcr_1535"/>
<reference evidence="3 4" key="1">
    <citation type="journal article" date="2008" name="Proc. Natl. Acad. Sci. U.S.A.">
        <title>A korarchaeal genome reveals new insights into the evolution of the Archaea.</title>
        <authorList>
            <person name="Elkins J.G."/>
            <person name="Podar M."/>
            <person name="Graham D.E."/>
            <person name="Makarova K.S."/>
            <person name="Wolf Y."/>
            <person name="Randau L."/>
            <person name="Hedlund B.P."/>
            <person name="Brochier-Armanet C."/>
            <person name="Kunin V."/>
            <person name="Anderson I."/>
            <person name="Lapidus A."/>
            <person name="Goltsman E."/>
            <person name="Barry K."/>
            <person name="Koonin E.V."/>
            <person name="Hugenholtz P."/>
            <person name="Kyrpides N."/>
            <person name="Wanner G."/>
            <person name="Richardson P."/>
            <person name="Keller M."/>
            <person name="Stetter K.O."/>
        </authorList>
    </citation>
    <scope>NUCLEOTIDE SEQUENCE [LARGE SCALE GENOMIC DNA]</scope>
    <source>
        <strain evidence="4">OPF8</strain>
    </source>
</reference>
<organism evidence="3 4">
    <name type="scientific">Korarchaeum cryptofilum (strain OPF8)</name>
    <dbReference type="NCBI Taxonomy" id="374847"/>
    <lineage>
        <taxon>Archaea</taxon>
        <taxon>Thermoproteota</taxon>
        <taxon>Candidatus Korarchaeia</taxon>
        <taxon>Candidatus Korarchaeales</taxon>
        <taxon>Candidatus Korarchaeaceae</taxon>
        <taxon>Candidatus Korarchaeum</taxon>
    </lineage>
</organism>
<dbReference type="PhylomeDB" id="B1L752"/>
<dbReference type="PANTHER" id="PTHR33279:SF6">
    <property type="entry name" value="SULFUR CARRIER PROTEIN YEDF-RELATED"/>
    <property type="match status" value="1"/>
</dbReference>
<dbReference type="GeneID" id="6094812"/>
<comment type="similarity">
    <text evidence="1">Belongs to the sulfur carrier protein TusA family.</text>
</comment>
<dbReference type="InParanoid" id="B1L752"/>
<evidence type="ECO:0000259" key="2">
    <source>
        <dbReference type="Pfam" id="PF01206"/>
    </source>
</evidence>
<gene>
    <name evidence="3" type="ordered locus">Kcr_1535</name>
</gene>
<keyword evidence="4" id="KW-1185">Reference proteome</keyword>
<dbReference type="Pfam" id="PF01206">
    <property type="entry name" value="TusA"/>
    <property type="match status" value="1"/>
</dbReference>
<dbReference type="HOGENOM" id="CLU_165255_1_2_2"/>